<evidence type="ECO:0000256" key="7">
    <source>
        <dbReference type="ARBA" id="ARBA00022833"/>
    </source>
</evidence>
<dbReference type="InterPro" id="IPR000600">
    <property type="entry name" value="ROK"/>
</dbReference>
<comment type="catalytic activity">
    <reaction evidence="12">
        <text>D-fructose + ATP = D-fructose 6-phosphate + ADP + H(+)</text>
        <dbReference type="Rhea" id="RHEA:16125"/>
        <dbReference type="ChEBI" id="CHEBI:15378"/>
        <dbReference type="ChEBI" id="CHEBI:30616"/>
        <dbReference type="ChEBI" id="CHEBI:37721"/>
        <dbReference type="ChEBI" id="CHEBI:61527"/>
        <dbReference type="ChEBI" id="CHEBI:456216"/>
        <dbReference type="EC" id="2.7.1.4"/>
    </reaction>
</comment>
<dbReference type="SUPFAM" id="SSF53067">
    <property type="entry name" value="Actin-like ATPase domain"/>
    <property type="match status" value="1"/>
</dbReference>
<dbReference type="EnsemblBacteria" id="ABY33820">
    <property type="protein sequence ID" value="ABY33820"/>
    <property type="gene ID" value="Caur_0575"/>
</dbReference>
<evidence type="ECO:0000256" key="1">
    <source>
        <dbReference type="ARBA" id="ARBA00001946"/>
    </source>
</evidence>
<evidence type="ECO:0000256" key="9">
    <source>
        <dbReference type="ARBA" id="ARBA00022842"/>
    </source>
</evidence>
<comment type="similarity">
    <text evidence="2">Belongs to the ROK (NagC/XylR) family.</text>
</comment>
<evidence type="ECO:0000313" key="13">
    <source>
        <dbReference type="EMBL" id="ABY33820.1"/>
    </source>
</evidence>
<keyword evidence="10" id="KW-0119">Carbohydrate metabolism</keyword>
<dbReference type="KEGG" id="cau:Caur_0575"/>
<dbReference type="PATRIC" id="fig|324602.8.peg.658"/>
<proteinExistence type="inferred from homology"/>
<keyword evidence="7" id="KW-0862">Zinc</keyword>
<keyword evidence="9" id="KW-0460">Magnesium</keyword>
<gene>
    <name evidence="13" type="ordered locus">Caur_0575</name>
</gene>
<keyword evidence="6" id="KW-0418">Kinase</keyword>
<dbReference type="CDD" id="cd24067">
    <property type="entry name" value="ASKHA_NBD_ROK_BsFRK-like"/>
    <property type="match status" value="1"/>
</dbReference>
<evidence type="ECO:0000256" key="4">
    <source>
        <dbReference type="ARBA" id="ARBA00022723"/>
    </source>
</evidence>
<evidence type="ECO:0000256" key="3">
    <source>
        <dbReference type="ARBA" id="ARBA00022679"/>
    </source>
</evidence>
<dbReference type="Pfam" id="PF00480">
    <property type="entry name" value="ROK"/>
    <property type="match status" value="1"/>
</dbReference>
<dbReference type="FunFam" id="3.30.420.40:FF:000136">
    <property type="entry name" value="Putative fructokinase"/>
    <property type="match status" value="1"/>
</dbReference>
<dbReference type="Gene3D" id="3.30.420.40">
    <property type="match status" value="2"/>
</dbReference>
<dbReference type="PANTHER" id="PTHR42742">
    <property type="entry name" value="TRANSCRIPTIONAL REPRESSOR MPRA"/>
    <property type="match status" value="1"/>
</dbReference>
<name>A9WER1_CHLAA</name>
<dbReference type="AlphaFoldDB" id="A9WER1"/>
<evidence type="ECO:0000313" key="14">
    <source>
        <dbReference type="Proteomes" id="UP000002008"/>
    </source>
</evidence>
<keyword evidence="5" id="KW-0547">Nucleotide-binding</keyword>
<dbReference type="HOGENOM" id="CLU_036604_3_0_0"/>
<dbReference type="PANTHER" id="PTHR42742:SF3">
    <property type="entry name" value="FRUCTOKINASE"/>
    <property type="match status" value="1"/>
</dbReference>
<dbReference type="InterPro" id="IPR051804">
    <property type="entry name" value="Carb_Metab_Reg_Kinase/Isom"/>
</dbReference>
<dbReference type="GO" id="GO:0005524">
    <property type="term" value="F:ATP binding"/>
    <property type="evidence" value="ECO:0007669"/>
    <property type="project" value="UniProtKB-KW"/>
</dbReference>
<evidence type="ECO:0000256" key="8">
    <source>
        <dbReference type="ARBA" id="ARBA00022840"/>
    </source>
</evidence>
<keyword evidence="4" id="KW-0479">Metal-binding</keyword>
<dbReference type="InterPro" id="IPR043129">
    <property type="entry name" value="ATPase_NBD"/>
</dbReference>
<evidence type="ECO:0000256" key="12">
    <source>
        <dbReference type="ARBA" id="ARBA00048451"/>
    </source>
</evidence>
<dbReference type="FunCoup" id="A9WER1">
    <property type="interactions" value="50"/>
</dbReference>
<dbReference type="STRING" id="324602.Caur_0575"/>
<dbReference type="InterPro" id="IPR049874">
    <property type="entry name" value="ROK_cs"/>
</dbReference>
<accession>A9WER1</accession>
<dbReference type="FunFam" id="3.30.420.40:FF:000153">
    <property type="entry name" value="Putative fructokinase"/>
    <property type="match status" value="1"/>
</dbReference>
<dbReference type="InParanoid" id="A9WER1"/>
<organism evidence="13 14">
    <name type="scientific">Chloroflexus aurantiacus (strain ATCC 29366 / DSM 635 / J-10-fl)</name>
    <dbReference type="NCBI Taxonomy" id="324602"/>
    <lineage>
        <taxon>Bacteria</taxon>
        <taxon>Bacillati</taxon>
        <taxon>Chloroflexota</taxon>
        <taxon>Chloroflexia</taxon>
        <taxon>Chloroflexales</taxon>
        <taxon>Chloroflexineae</taxon>
        <taxon>Chloroflexaceae</taxon>
        <taxon>Chloroflexus</taxon>
    </lineage>
</organism>
<dbReference type="RefSeq" id="WP_012256476.1">
    <property type="nucleotide sequence ID" value="NC_010175.1"/>
</dbReference>
<dbReference type="eggNOG" id="COG1940">
    <property type="taxonomic scope" value="Bacteria"/>
</dbReference>
<evidence type="ECO:0000256" key="2">
    <source>
        <dbReference type="ARBA" id="ARBA00006479"/>
    </source>
</evidence>
<evidence type="ECO:0000256" key="10">
    <source>
        <dbReference type="ARBA" id="ARBA00023277"/>
    </source>
</evidence>
<keyword evidence="3" id="KW-0808">Transferase</keyword>
<evidence type="ECO:0000256" key="6">
    <source>
        <dbReference type="ARBA" id="ARBA00022777"/>
    </source>
</evidence>
<sequence length="300" mass="31704">MTHAPLYGGIEAGGTKWVCAIGTGPDDIRAEVRFPTTTPAETLANAIAFFRAHEPEHLAAIGVGSFGPVDLNPASPSYGSITTTPKPGWAHTDVVRTLHQALGRPIGFDTDVNVALLGERQWGAARDCDVAVYITVGTGIGGGAVVGGKLVHGLIHPEMGHMRLVRDPARDPFPGICPYHSDCLEGLACGPALKARWQTPAEELPADHPAWELEADYLGQALANLLCILSPERIIIGGGVMSQPQMFPLVRAATQRWLNGYLQHPHILDHPDRLIVPPALGQRAGVLGAIALAMHTAGGV</sequence>
<comment type="cofactor">
    <cofactor evidence="1">
        <name>Mg(2+)</name>
        <dbReference type="ChEBI" id="CHEBI:18420"/>
    </cofactor>
</comment>
<dbReference type="EMBL" id="CP000909">
    <property type="protein sequence ID" value="ABY33820.1"/>
    <property type="molecule type" value="Genomic_DNA"/>
</dbReference>
<dbReference type="GO" id="GO:0008865">
    <property type="term" value="F:fructokinase activity"/>
    <property type="evidence" value="ECO:0007669"/>
    <property type="project" value="UniProtKB-EC"/>
</dbReference>
<dbReference type="PROSITE" id="PS01125">
    <property type="entry name" value="ROK"/>
    <property type="match status" value="1"/>
</dbReference>
<keyword evidence="8" id="KW-0067">ATP-binding</keyword>
<dbReference type="EC" id="2.7.1.4" evidence="11"/>
<dbReference type="Proteomes" id="UP000002008">
    <property type="component" value="Chromosome"/>
</dbReference>
<evidence type="ECO:0000256" key="11">
    <source>
        <dbReference type="ARBA" id="ARBA00038887"/>
    </source>
</evidence>
<dbReference type="GO" id="GO:0046872">
    <property type="term" value="F:metal ion binding"/>
    <property type="evidence" value="ECO:0007669"/>
    <property type="project" value="UniProtKB-KW"/>
</dbReference>
<keyword evidence="14" id="KW-1185">Reference proteome</keyword>
<protein>
    <recommendedName>
        <fullName evidence="11">fructokinase</fullName>
        <ecNumber evidence="11">2.7.1.4</ecNumber>
    </recommendedName>
</protein>
<reference evidence="14" key="1">
    <citation type="journal article" date="2011" name="BMC Genomics">
        <title>Complete genome sequence of the filamentous anoxygenic phototrophic bacterium Chloroflexus aurantiacus.</title>
        <authorList>
            <person name="Tang K.H."/>
            <person name="Barry K."/>
            <person name="Chertkov O."/>
            <person name="Dalin E."/>
            <person name="Han C.S."/>
            <person name="Hauser L.J."/>
            <person name="Honchak B.M."/>
            <person name="Karbach L.E."/>
            <person name="Land M.L."/>
            <person name="Lapidus A."/>
            <person name="Larimer F.W."/>
            <person name="Mikhailova N."/>
            <person name="Pitluck S."/>
            <person name="Pierson B.K."/>
            <person name="Blankenship R.E."/>
        </authorList>
    </citation>
    <scope>NUCLEOTIDE SEQUENCE [LARGE SCALE GENOMIC DNA]</scope>
    <source>
        <strain evidence="14">ATCC 29366 / DSM 635 / J-10-fl</strain>
    </source>
</reference>
<evidence type="ECO:0000256" key="5">
    <source>
        <dbReference type="ARBA" id="ARBA00022741"/>
    </source>
</evidence>